<name>A0A0A9AN95_ARUDO</name>
<keyword evidence="1" id="KW-0472">Membrane</keyword>
<accession>A0A0A9AN95</accession>
<evidence type="ECO:0000256" key="1">
    <source>
        <dbReference type="SAM" id="Phobius"/>
    </source>
</evidence>
<sequence>MLLVYYSIVPYLMKNYSRNQLLLNLLRVYYTVFLVTRSLTCSTYSRGPHFLDFQYDIFKVFF</sequence>
<dbReference type="EMBL" id="GBRH01247485">
    <property type="protein sequence ID" value="JAD50410.1"/>
    <property type="molecule type" value="Transcribed_RNA"/>
</dbReference>
<reference evidence="2" key="2">
    <citation type="journal article" date="2015" name="Data Brief">
        <title>Shoot transcriptome of the giant reed, Arundo donax.</title>
        <authorList>
            <person name="Barrero R.A."/>
            <person name="Guerrero F.D."/>
            <person name="Moolhuijzen P."/>
            <person name="Goolsby J.A."/>
            <person name="Tidwell J."/>
            <person name="Bellgard S.E."/>
            <person name="Bellgard M.I."/>
        </authorList>
    </citation>
    <scope>NUCLEOTIDE SEQUENCE</scope>
    <source>
        <tissue evidence="2">Shoot tissue taken approximately 20 cm above the soil surface</tissue>
    </source>
</reference>
<reference evidence="2" key="1">
    <citation type="submission" date="2014-09" db="EMBL/GenBank/DDBJ databases">
        <authorList>
            <person name="Magalhaes I.L.F."/>
            <person name="Oliveira U."/>
            <person name="Santos F.R."/>
            <person name="Vidigal T.H.D.A."/>
            <person name="Brescovit A.D."/>
            <person name="Santos A.J."/>
        </authorList>
    </citation>
    <scope>NUCLEOTIDE SEQUENCE</scope>
    <source>
        <tissue evidence="2">Shoot tissue taken approximately 20 cm above the soil surface</tissue>
    </source>
</reference>
<dbReference type="AlphaFoldDB" id="A0A0A9AN95"/>
<keyword evidence="1" id="KW-0812">Transmembrane</keyword>
<evidence type="ECO:0000313" key="2">
    <source>
        <dbReference type="EMBL" id="JAD50410.1"/>
    </source>
</evidence>
<proteinExistence type="predicted"/>
<feature type="transmembrane region" description="Helical" evidence="1">
    <location>
        <begin position="21"/>
        <end position="39"/>
    </location>
</feature>
<organism evidence="2">
    <name type="scientific">Arundo donax</name>
    <name type="common">Giant reed</name>
    <name type="synonym">Donax arundinaceus</name>
    <dbReference type="NCBI Taxonomy" id="35708"/>
    <lineage>
        <taxon>Eukaryota</taxon>
        <taxon>Viridiplantae</taxon>
        <taxon>Streptophyta</taxon>
        <taxon>Embryophyta</taxon>
        <taxon>Tracheophyta</taxon>
        <taxon>Spermatophyta</taxon>
        <taxon>Magnoliopsida</taxon>
        <taxon>Liliopsida</taxon>
        <taxon>Poales</taxon>
        <taxon>Poaceae</taxon>
        <taxon>PACMAD clade</taxon>
        <taxon>Arundinoideae</taxon>
        <taxon>Arundineae</taxon>
        <taxon>Arundo</taxon>
    </lineage>
</organism>
<protein>
    <submittedName>
        <fullName evidence="2">Uncharacterized protein</fullName>
    </submittedName>
</protein>
<keyword evidence="1" id="KW-1133">Transmembrane helix</keyword>